<dbReference type="AlphaFoldDB" id="A0A2T7TA60"/>
<organism evidence="1 2">
    <name type="scientific">Streptomyces scopuliridis RB72</name>
    <dbReference type="NCBI Taxonomy" id="1440053"/>
    <lineage>
        <taxon>Bacteria</taxon>
        <taxon>Bacillati</taxon>
        <taxon>Actinomycetota</taxon>
        <taxon>Actinomycetes</taxon>
        <taxon>Kitasatosporales</taxon>
        <taxon>Streptomycetaceae</taxon>
        <taxon>Streptomyces</taxon>
    </lineage>
</organism>
<sequence length="71" mass="7512">MKRSEARRRLSLLIAAYGVDGSLVVPTYTYDPGAEGADLAPGDALRWPPCECGDPSCPDSAPRFGDGEGEQ</sequence>
<name>A0A2T7TA60_9ACTN</name>
<protein>
    <submittedName>
        <fullName evidence="1">Uncharacterized protein</fullName>
    </submittedName>
</protein>
<proteinExistence type="predicted"/>
<keyword evidence="2" id="KW-1185">Reference proteome</keyword>
<evidence type="ECO:0000313" key="1">
    <source>
        <dbReference type="EMBL" id="PVE12005.1"/>
    </source>
</evidence>
<dbReference type="Proteomes" id="UP000245992">
    <property type="component" value="Unassembled WGS sequence"/>
</dbReference>
<gene>
    <name evidence="1" type="ORF">Y717_07200</name>
</gene>
<evidence type="ECO:0000313" key="2">
    <source>
        <dbReference type="Proteomes" id="UP000245992"/>
    </source>
</evidence>
<reference evidence="1 2" key="1">
    <citation type="submission" date="2013-12" db="EMBL/GenBank/DDBJ databases">
        <title>Annotated genome of Streptomyces scopuliridis.</title>
        <authorList>
            <person name="Olson J.B."/>
        </authorList>
    </citation>
    <scope>NUCLEOTIDE SEQUENCE [LARGE SCALE GENOMIC DNA]</scope>
    <source>
        <strain evidence="1 2">RB72</strain>
    </source>
</reference>
<accession>A0A2T7TA60</accession>
<dbReference type="OrthoDB" id="4288696at2"/>
<comment type="caution">
    <text evidence="1">The sequence shown here is derived from an EMBL/GenBank/DDBJ whole genome shotgun (WGS) entry which is preliminary data.</text>
</comment>
<dbReference type="STRING" id="1440053.GCA_000718095_03619"/>
<dbReference type="EMBL" id="AZSP01000124">
    <property type="protein sequence ID" value="PVE12005.1"/>
    <property type="molecule type" value="Genomic_DNA"/>
</dbReference>
<dbReference type="RefSeq" id="WP_030352666.1">
    <property type="nucleotide sequence ID" value="NZ_AZSP01000124.1"/>
</dbReference>